<evidence type="ECO:0000256" key="1">
    <source>
        <dbReference type="SAM" id="Phobius"/>
    </source>
</evidence>
<protein>
    <submittedName>
        <fullName evidence="2">Uncharacterized protein</fullName>
    </submittedName>
</protein>
<keyword evidence="1" id="KW-0472">Membrane</keyword>
<dbReference type="InParanoid" id="A0A0G4FEU4"/>
<proteinExistence type="predicted"/>
<keyword evidence="1" id="KW-1133">Transmembrane helix</keyword>
<dbReference type="AlphaFoldDB" id="A0A0G4FEU4"/>
<reference evidence="2 3" key="1">
    <citation type="submission" date="2014-11" db="EMBL/GenBank/DDBJ databases">
        <authorList>
            <person name="Zhu J."/>
            <person name="Qi W."/>
            <person name="Song R."/>
        </authorList>
    </citation>
    <scope>NUCLEOTIDE SEQUENCE [LARGE SCALE GENOMIC DNA]</scope>
</reference>
<name>A0A0G4FEU4_VITBC</name>
<keyword evidence="3" id="KW-1185">Reference proteome</keyword>
<feature type="transmembrane region" description="Helical" evidence="1">
    <location>
        <begin position="44"/>
        <end position="64"/>
    </location>
</feature>
<keyword evidence="1" id="KW-0812">Transmembrane</keyword>
<organism evidence="2 3">
    <name type="scientific">Vitrella brassicaformis (strain CCMP3155)</name>
    <dbReference type="NCBI Taxonomy" id="1169540"/>
    <lineage>
        <taxon>Eukaryota</taxon>
        <taxon>Sar</taxon>
        <taxon>Alveolata</taxon>
        <taxon>Colpodellida</taxon>
        <taxon>Vitrellaceae</taxon>
        <taxon>Vitrella</taxon>
    </lineage>
</organism>
<dbReference type="EMBL" id="CDMY01000418">
    <property type="protein sequence ID" value="CEM11522.1"/>
    <property type="molecule type" value="Genomic_DNA"/>
</dbReference>
<dbReference type="VEuPathDB" id="CryptoDB:Vbra_1582"/>
<gene>
    <name evidence="2" type="ORF">Vbra_1582</name>
</gene>
<accession>A0A0G4FEU4</accession>
<dbReference type="OrthoDB" id="5645at2759"/>
<dbReference type="Proteomes" id="UP000041254">
    <property type="component" value="Unassembled WGS sequence"/>
</dbReference>
<evidence type="ECO:0000313" key="3">
    <source>
        <dbReference type="Proteomes" id="UP000041254"/>
    </source>
</evidence>
<sequence length="70" mass="7859">MLNTLTAVETNVLGEEIGVEQGRSAKFEVPSKEATKANQFKSSFVLIVLLIGSFVVPFVQYYWYVKDDVN</sequence>
<evidence type="ECO:0000313" key="2">
    <source>
        <dbReference type="EMBL" id="CEM11522.1"/>
    </source>
</evidence>